<dbReference type="InterPro" id="IPR007837">
    <property type="entry name" value="DinB"/>
</dbReference>
<evidence type="ECO:0000313" key="4">
    <source>
        <dbReference type="Proteomes" id="UP001167796"/>
    </source>
</evidence>
<evidence type="ECO:0000256" key="1">
    <source>
        <dbReference type="ARBA" id="ARBA00008635"/>
    </source>
</evidence>
<protein>
    <submittedName>
        <fullName evidence="3">DinB family protein</fullName>
    </submittedName>
</protein>
<evidence type="ECO:0000256" key="2">
    <source>
        <dbReference type="ARBA" id="ARBA00022723"/>
    </source>
</evidence>
<sequence>MDPAFSQQYDLIRGARAALLRYCATLSPAHFVAPVAAFNHSSIRDLLVHVADCYQGWLGEVGLGRPLVRPLPAQVPDVAAVRALFASVDALVREFGQHFAGQWLITQHFVSARHPAPLRLSPLHLFTHVITHEFHHKGQALSMSRQLGYVPVDTDVIRT</sequence>
<name>A0ABT9AHR7_9BACT</name>
<dbReference type="SUPFAM" id="SSF109854">
    <property type="entry name" value="DinB/YfiT-like putative metalloenzymes"/>
    <property type="match status" value="1"/>
</dbReference>
<keyword evidence="4" id="KW-1185">Reference proteome</keyword>
<reference evidence="3" key="1">
    <citation type="submission" date="2023-07" db="EMBL/GenBank/DDBJ databases">
        <authorList>
            <person name="Kim M.K."/>
        </authorList>
    </citation>
    <scope>NUCLEOTIDE SEQUENCE</scope>
    <source>
        <strain evidence="3">M29</strain>
    </source>
</reference>
<comment type="similarity">
    <text evidence="1">Belongs to the DinB family.</text>
</comment>
<dbReference type="PANTHER" id="PTHR37302:SF3">
    <property type="entry name" value="DAMAGE-INDUCIBLE PROTEIN DINB"/>
    <property type="match status" value="1"/>
</dbReference>
<proteinExistence type="inferred from homology"/>
<keyword evidence="2" id="KW-0479">Metal-binding</keyword>
<comment type="caution">
    <text evidence="3">The sequence shown here is derived from an EMBL/GenBank/DDBJ whole genome shotgun (WGS) entry which is preliminary data.</text>
</comment>
<dbReference type="InterPro" id="IPR034660">
    <property type="entry name" value="DinB/YfiT-like"/>
</dbReference>
<gene>
    <name evidence="3" type="ORF">Q5H92_23840</name>
</gene>
<dbReference type="RefSeq" id="WP_305014085.1">
    <property type="nucleotide sequence ID" value="NZ_JAUQSX010000017.1"/>
</dbReference>
<dbReference type="PANTHER" id="PTHR37302">
    <property type="entry name" value="SLR1116 PROTEIN"/>
    <property type="match status" value="1"/>
</dbReference>
<dbReference type="Gene3D" id="1.20.120.450">
    <property type="entry name" value="dinb family like domain"/>
    <property type="match status" value="1"/>
</dbReference>
<organism evidence="3 4">
    <name type="scientific">Hymenobacter mellowenesis</name>
    <dbReference type="NCBI Taxonomy" id="3063995"/>
    <lineage>
        <taxon>Bacteria</taxon>
        <taxon>Pseudomonadati</taxon>
        <taxon>Bacteroidota</taxon>
        <taxon>Cytophagia</taxon>
        <taxon>Cytophagales</taxon>
        <taxon>Hymenobacteraceae</taxon>
        <taxon>Hymenobacter</taxon>
    </lineage>
</organism>
<dbReference type="Pfam" id="PF05163">
    <property type="entry name" value="DinB"/>
    <property type="match status" value="1"/>
</dbReference>
<dbReference type="EMBL" id="JAUQSX010000017">
    <property type="protein sequence ID" value="MDO7849417.1"/>
    <property type="molecule type" value="Genomic_DNA"/>
</dbReference>
<dbReference type="Proteomes" id="UP001167796">
    <property type="component" value="Unassembled WGS sequence"/>
</dbReference>
<accession>A0ABT9AHR7</accession>
<evidence type="ECO:0000313" key="3">
    <source>
        <dbReference type="EMBL" id="MDO7849417.1"/>
    </source>
</evidence>